<dbReference type="GO" id="GO:0030246">
    <property type="term" value="F:carbohydrate binding"/>
    <property type="evidence" value="ECO:0007669"/>
    <property type="project" value="UniProtKB-KW"/>
</dbReference>
<dbReference type="eggNOG" id="ENOG502QT3J">
    <property type="taxonomic scope" value="Eukaryota"/>
</dbReference>
<dbReference type="OMA" id="VALDWSH"/>
<dbReference type="Gramene" id="ERN19258">
    <property type="protein sequence ID" value="ERN19258"/>
    <property type="gene ID" value="AMTR_s00061p00214150"/>
</dbReference>
<evidence type="ECO:0000256" key="7">
    <source>
        <dbReference type="ARBA" id="ARBA00022679"/>
    </source>
</evidence>
<dbReference type="PANTHER" id="PTHR27007">
    <property type="match status" value="1"/>
</dbReference>
<evidence type="ECO:0000256" key="18">
    <source>
        <dbReference type="SAM" id="Phobius"/>
    </source>
</evidence>
<comment type="similarity">
    <text evidence="2">In the N-terminal section; belongs to the leguminous lectin family.</text>
</comment>
<dbReference type="SUPFAM" id="SSF49899">
    <property type="entry name" value="Concanavalin A-like lectins/glucanases"/>
    <property type="match status" value="1"/>
</dbReference>
<keyword evidence="7" id="KW-0808">Transferase</keyword>
<evidence type="ECO:0000256" key="5">
    <source>
        <dbReference type="ARBA" id="ARBA00022475"/>
    </source>
</evidence>
<dbReference type="InterPro" id="IPR001220">
    <property type="entry name" value="Legume_lectin_dom"/>
</dbReference>
<comment type="similarity">
    <text evidence="3">In the C-terminal section; belongs to the protein kinase superfamily. Ser/Thr protein kinase family.</text>
</comment>
<dbReference type="GO" id="GO:0005524">
    <property type="term" value="F:ATP binding"/>
    <property type="evidence" value="ECO:0007669"/>
    <property type="project" value="UniProtKB-UniRule"/>
</dbReference>
<evidence type="ECO:0000256" key="3">
    <source>
        <dbReference type="ARBA" id="ARBA00010217"/>
    </source>
</evidence>
<dbReference type="PROSITE" id="PS00107">
    <property type="entry name" value="PROTEIN_KINASE_ATP"/>
    <property type="match status" value="1"/>
</dbReference>
<dbReference type="Pfam" id="PF00069">
    <property type="entry name" value="Pkinase"/>
    <property type="match status" value="1"/>
</dbReference>
<dbReference type="GO" id="GO:0004674">
    <property type="term" value="F:protein serine/threonine kinase activity"/>
    <property type="evidence" value="ECO:0007669"/>
    <property type="project" value="UniProtKB-KW"/>
</dbReference>
<evidence type="ECO:0000313" key="21">
    <source>
        <dbReference type="EMBL" id="ERN19258.1"/>
    </source>
</evidence>
<dbReference type="PROSITE" id="PS00108">
    <property type="entry name" value="PROTEIN_KINASE_ST"/>
    <property type="match status" value="1"/>
</dbReference>
<feature type="domain" description="Protein kinase" evidence="20">
    <location>
        <begin position="360"/>
        <end position="633"/>
    </location>
</feature>
<keyword evidence="22" id="KW-1185">Reference proteome</keyword>
<dbReference type="HOGENOM" id="CLU_000288_62_6_1"/>
<evidence type="ECO:0000256" key="17">
    <source>
        <dbReference type="PROSITE-ProRule" id="PRU10141"/>
    </source>
</evidence>
<dbReference type="InterPro" id="IPR017441">
    <property type="entry name" value="Protein_kinase_ATP_BS"/>
</dbReference>
<keyword evidence="9 19" id="KW-0732">Signal</keyword>
<keyword evidence="5" id="KW-1003">Cell membrane</keyword>
<dbReference type="Pfam" id="PF00139">
    <property type="entry name" value="Lectin_legB"/>
    <property type="match status" value="1"/>
</dbReference>
<sequence length="683" mass="77307">MKELVPTKLFLSLTFLLLHQTFAENQKTEDNISFGFASFSPRNITLLGDSYLHNGTIGLTRELGVPSSSTGKALYNLPVKFFDPRTNISAAFSTRFSFSISSVDQGSYGDGLAFFISSSNYTLSSSGGLLGLFNSFDSSFKNKFIAIEFYTSSDARFNYSSVNHVGLDVNSLPFNKTLNLDDVGIDLESGNLITAWVEYSNEKKRVLLWLSYSSFKPTKPHFTLRTDLSMHFEEYMYVGFSASREGNTELHKIEDWSFRTSGFQPKPDPSSNNISSNSWIKPLMVPPNSKCHKHPRLSRKLKLGLEITGSLVFCLFFGILVWFLIKKWCGFMLENTFRPEFLKGPRKFKYRELKFGTKGFHSSRILGKGSFGTVYKGILKYSGTIVAVKRSKKQNHEGKSEFIAELTIIAGLRHRNLVQLQGWCSGNGELLLVYEFMPNGSLDTALYGERKHGNPLPWPNRYKIAIGLASVLAYLHEECEQQVIHRDIKTSNVMLDADFNARLGDFGLAKLAEHDMTPDNSLTAGTMGYLAPEYIQYGKATEKTDIYSFGVVLLELCCGRRAIEKDIQNNMVNLVDWVWSLHGENRLFDAADVSLRENYDREEMRRLLLVGLSCAHPDFEERPTTRKVLHILNREGEVTEVPAVKPSIKFSRELSLTIDQIFLEAETIGNSKEFYELKIDQLN</sequence>
<protein>
    <recommendedName>
        <fullName evidence="4">non-specific serine/threonine protein kinase</fullName>
        <ecNumber evidence="4">2.7.11.1</ecNumber>
    </recommendedName>
</protein>
<keyword evidence="11 17" id="KW-0547">Nucleotide-binding</keyword>
<accession>U5DFQ4</accession>
<feature type="chain" id="PRO_5004659230" description="non-specific serine/threonine protein kinase" evidence="19">
    <location>
        <begin position="24"/>
        <end position="683"/>
    </location>
</feature>
<evidence type="ECO:0000256" key="4">
    <source>
        <dbReference type="ARBA" id="ARBA00012513"/>
    </source>
</evidence>
<dbReference type="GO" id="GO:0005886">
    <property type="term" value="C:plasma membrane"/>
    <property type="evidence" value="ECO:0000318"/>
    <property type="project" value="GO_Central"/>
</dbReference>
<dbReference type="EC" id="2.7.11.1" evidence="4"/>
<keyword evidence="12" id="KW-0418">Kinase</keyword>
<evidence type="ECO:0000256" key="11">
    <source>
        <dbReference type="ARBA" id="ARBA00022741"/>
    </source>
</evidence>
<evidence type="ECO:0000256" key="14">
    <source>
        <dbReference type="ARBA" id="ARBA00022989"/>
    </source>
</evidence>
<evidence type="ECO:0000256" key="13">
    <source>
        <dbReference type="ARBA" id="ARBA00022840"/>
    </source>
</evidence>
<organism evidence="21 22">
    <name type="scientific">Amborella trichopoda</name>
    <dbReference type="NCBI Taxonomy" id="13333"/>
    <lineage>
        <taxon>Eukaryota</taxon>
        <taxon>Viridiplantae</taxon>
        <taxon>Streptophyta</taxon>
        <taxon>Embryophyta</taxon>
        <taxon>Tracheophyta</taxon>
        <taxon>Spermatophyta</taxon>
        <taxon>Magnoliopsida</taxon>
        <taxon>Amborellales</taxon>
        <taxon>Amborellaceae</taxon>
        <taxon>Amborella</taxon>
    </lineage>
</organism>
<evidence type="ECO:0000256" key="9">
    <source>
        <dbReference type="ARBA" id="ARBA00022729"/>
    </source>
</evidence>
<dbReference type="Gene3D" id="1.10.510.10">
    <property type="entry name" value="Transferase(Phosphotransferase) domain 1"/>
    <property type="match status" value="1"/>
</dbReference>
<proteinExistence type="inferred from homology"/>
<evidence type="ECO:0000256" key="6">
    <source>
        <dbReference type="ARBA" id="ARBA00022527"/>
    </source>
</evidence>
<dbReference type="Proteomes" id="UP000017836">
    <property type="component" value="Unassembled WGS sequence"/>
</dbReference>
<evidence type="ECO:0000256" key="12">
    <source>
        <dbReference type="ARBA" id="ARBA00022777"/>
    </source>
</evidence>
<comment type="subcellular location">
    <subcellularLocation>
        <location evidence="1">Cell membrane</location>
        <topology evidence="1">Single-pass type I membrane protein</topology>
    </subcellularLocation>
</comment>
<keyword evidence="13 17" id="KW-0067">ATP-binding</keyword>
<dbReference type="OrthoDB" id="2019747at2759"/>
<evidence type="ECO:0000256" key="2">
    <source>
        <dbReference type="ARBA" id="ARBA00008536"/>
    </source>
</evidence>
<dbReference type="CDD" id="cd06899">
    <property type="entry name" value="lectin_legume_LecRK_Arcelin_ConA"/>
    <property type="match status" value="1"/>
</dbReference>
<keyword evidence="16" id="KW-0325">Glycoprotein</keyword>
<dbReference type="KEGG" id="atr:18447635"/>
<dbReference type="InterPro" id="IPR013320">
    <property type="entry name" value="ConA-like_dom_sf"/>
</dbReference>
<dbReference type="Gene3D" id="2.60.120.200">
    <property type="match status" value="1"/>
</dbReference>
<dbReference type="SMART" id="SM00220">
    <property type="entry name" value="S_TKc"/>
    <property type="match status" value="1"/>
</dbReference>
<evidence type="ECO:0000256" key="15">
    <source>
        <dbReference type="ARBA" id="ARBA00023136"/>
    </source>
</evidence>
<dbReference type="EMBL" id="KI392075">
    <property type="protein sequence ID" value="ERN19258.1"/>
    <property type="molecule type" value="Genomic_DNA"/>
</dbReference>
<dbReference type="SUPFAM" id="SSF56112">
    <property type="entry name" value="Protein kinase-like (PK-like)"/>
    <property type="match status" value="1"/>
</dbReference>
<dbReference type="Gene3D" id="3.30.200.20">
    <property type="entry name" value="Phosphorylase Kinase, domain 1"/>
    <property type="match status" value="1"/>
</dbReference>
<dbReference type="FunFam" id="3.30.200.20:FF:000015">
    <property type="entry name" value="Somatic embryogenesis receptor kinase 1"/>
    <property type="match status" value="1"/>
</dbReference>
<dbReference type="InterPro" id="IPR050528">
    <property type="entry name" value="L-type_Lectin-RKs"/>
</dbReference>
<keyword evidence="6" id="KW-0723">Serine/threonine-protein kinase</keyword>
<evidence type="ECO:0000256" key="16">
    <source>
        <dbReference type="ARBA" id="ARBA00023180"/>
    </source>
</evidence>
<keyword evidence="14 18" id="KW-1133">Transmembrane helix</keyword>
<dbReference type="InterPro" id="IPR008271">
    <property type="entry name" value="Ser/Thr_kinase_AS"/>
</dbReference>
<dbReference type="AlphaFoldDB" id="U5DFQ4"/>
<gene>
    <name evidence="21" type="ORF">AMTR_s00061p00214150</name>
</gene>
<evidence type="ECO:0000256" key="1">
    <source>
        <dbReference type="ARBA" id="ARBA00004251"/>
    </source>
</evidence>
<keyword evidence="8 18" id="KW-0812">Transmembrane</keyword>
<feature type="signal peptide" evidence="19">
    <location>
        <begin position="1"/>
        <end position="23"/>
    </location>
</feature>
<evidence type="ECO:0000256" key="8">
    <source>
        <dbReference type="ARBA" id="ARBA00022692"/>
    </source>
</evidence>
<dbReference type="GO" id="GO:0002229">
    <property type="term" value="P:defense response to oomycetes"/>
    <property type="evidence" value="ECO:0000318"/>
    <property type="project" value="GO_Central"/>
</dbReference>
<dbReference type="InterPro" id="IPR000719">
    <property type="entry name" value="Prot_kinase_dom"/>
</dbReference>
<feature type="transmembrane region" description="Helical" evidence="18">
    <location>
        <begin position="303"/>
        <end position="325"/>
    </location>
</feature>
<evidence type="ECO:0000256" key="19">
    <source>
        <dbReference type="SAM" id="SignalP"/>
    </source>
</evidence>
<reference evidence="22" key="1">
    <citation type="journal article" date="2013" name="Science">
        <title>The Amborella genome and the evolution of flowering plants.</title>
        <authorList>
            <consortium name="Amborella Genome Project"/>
        </authorList>
    </citation>
    <scope>NUCLEOTIDE SEQUENCE [LARGE SCALE GENOMIC DNA]</scope>
</reference>
<dbReference type="InterPro" id="IPR011009">
    <property type="entry name" value="Kinase-like_dom_sf"/>
</dbReference>
<feature type="binding site" evidence="17">
    <location>
        <position position="389"/>
    </location>
    <ligand>
        <name>ATP</name>
        <dbReference type="ChEBI" id="CHEBI:30616"/>
    </ligand>
</feature>
<evidence type="ECO:0000259" key="20">
    <source>
        <dbReference type="PROSITE" id="PS50011"/>
    </source>
</evidence>
<dbReference type="CDD" id="cd14066">
    <property type="entry name" value="STKc_IRAK"/>
    <property type="match status" value="1"/>
</dbReference>
<dbReference type="FunFam" id="1.10.510.10:FF:000342">
    <property type="entry name" value="L-type lectin-domain containing receptor kinase VIII.1"/>
    <property type="match status" value="1"/>
</dbReference>
<keyword evidence="10" id="KW-0430">Lectin</keyword>
<name>U5DFQ4_AMBTC</name>
<dbReference type="PROSITE" id="PS50011">
    <property type="entry name" value="PROTEIN_KINASE_DOM"/>
    <property type="match status" value="1"/>
</dbReference>
<evidence type="ECO:0000313" key="22">
    <source>
        <dbReference type="Proteomes" id="UP000017836"/>
    </source>
</evidence>
<keyword evidence="15 18" id="KW-0472">Membrane</keyword>
<evidence type="ECO:0000256" key="10">
    <source>
        <dbReference type="ARBA" id="ARBA00022734"/>
    </source>
</evidence>